<evidence type="ECO:0000256" key="7">
    <source>
        <dbReference type="ARBA" id="ARBA00023053"/>
    </source>
</evidence>
<dbReference type="CDD" id="cd11495">
    <property type="entry name" value="SLC5sbd_NIS-like_u3"/>
    <property type="match status" value="1"/>
</dbReference>
<name>A0A178IJ00_9BACT</name>
<keyword evidence="12" id="KW-0732">Signal</keyword>
<dbReference type="InterPro" id="IPR015915">
    <property type="entry name" value="Kelch-typ_b-propeller"/>
</dbReference>
<feature type="signal peptide" evidence="12">
    <location>
        <begin position="1"/>
        <end position="24"/>
    </location>
</feature>
<accession>A0A178IJ00</accession>
<reference evidence="13 14" key="1">
    <citation type="submission" date="2016-01" db="EMBL/GenBank/DDBJ databases">
        <title>High potential of lignocellulose degradation of a new Verrucomicrobia species.</title>
        <authorList>
            <person name="Wang Y."/>
            <person name="Shi Y."/>
            <person name="Qiu Z."/>
            <person name="Liu S."/>
            <person name="Yang H."/>
        </authorList>
    </citation>
    <scope>NUCLEOTIDE SEQUENCE [LARGE SCALE GENOMIC DNA]</scope>
    <source>
        <strain evidence="13 14">TSB47</strain>
    </source>
</reference>
<feature type="transmembrane region" description="Helical" evidence="11">
    <location>
        <begin position="448"/>
        <end position="468"/>
    </location>
</feature>
<dbReference type="InterPro" id="IPR051163">
    <property type="entry name" value="Sodium:Solute_Symporter_SSF"/>
</dbReference>
<comment type="similarity">
    <text evidence="2">Belongs to the sodium:solute symporter (SSF) (TC 2.A.21) family.</text>
</comment>
<dbReference type="EMBL" id="LRRQ01000103">
    <property type="protein sequence ID" value="OAM89179.1"/>
    <property type="molecule type" value="Genomic_DNA"/>
</dbReference>
<dbReference type="InterPro" id="IPR001734">
    <property type="entry name" value="Na/solute_symporter"/>
</dbReference>
<dbReference type="OrthoDB" id="9814523at2"/>
<feature type="transmembrane region" description="Helical" evidence="11">
    <location>
        <begin position="776"/>
        <end position="796"/>
    </location>
</feature>
<dbReference type="Pfam" id="PF00474">
    <property type="entry name" value="SSF"/>
    <property type="match status" value="1"/>
</dbReference>
<feature type="transmembrane region" description="Helical" evidence="11">
    <location>
        <begin position="601"/>
        <end position="623"/>
    </location>
</feature>
<feature type="transmembrane region" description="Helical" evidence="11">
    <location>
        <begin position="416"/>
        <end position="436"/>
    </location>
</feature>
<dbReference type="PANTHER" id="PTHR42985">
    <property type="entry name" value="SODIUM-COUPLED MONOCARBOXYLATE TRANSPORTER"/>
    <property type="match status" value="1"/>
</dbReference>
<dbReference type="NCBIfam" id="TIGR00813">
    <property type="entry name" value="sss"/>
    <property type="match status" value="1"/>
</dbReference>
<dbReference type="GO" id="GO:0015293">
    <property type="term" value="F:symporter activity"/>
    <property type="evidence" value="ECO:0007669"/>
    <property type="project" value="TreeGrafter"/>
</dbReference>
<feature type="chain" id="PRO_5008088953" description="Sodium:solute symporter" evidence="12">
    <location>
        <begin position="25"/>
        <end position="865"/>
    </location>
</feature>
<comment type="caution">
    <text evidence="13">The sequence shown here is derived from an EMBL/GenBank/DDBJ whole genome shotgun (WGS) entry which is preliminary data.</text>
</comment>
<evidence type="ECO:0000256" key="8">
    <source>
        <dbReference type="ARBA" id="ARBA00023065"/>
    </source>
</evidence>
<evidence type="ECO:0000256" key="12">
    <source>
        <dbReference type="SAM" id="SignalP"/>
    </source>
</evidence>
<keyword evidence="4" id="KW-1003">Cell membrane</keyword>
<evidence type="ECO:0000313" key="14">
    <source>
        <dbReference type="Proteomes" id="UP000078486"/>
    </source>
</evidence>
<feature type="transmembrane region" description="Helical" evidence="11">
    <location>
        <begin position="556"/>
        <end position="581"/>
    </location>
</feature>
<protein>
    <recommendedName>
        <fullName evidence="15">Sodium:solute symporter</fullName>
    </recommendedName>
</protein>
<sequence length="865" mass="92875">MTSPKKLIFTLCCLFGAAILTASAQEAALPSREKPVLTWEQLPSIPDREGFAGSYGGVAGGALVVAGGSNFPDQRPWEGGTKVWYDTIYTLEPGAREWHVGGRLPRAGGYGLSFPWKDGFVMFGGGDAAGHFDDAWFVTREKDGKFKFSALPKMPRPLSCQAGAIIRGIVYIAGGLTVPEANASEAANVFYSLDLNNTAAGWKELPPCPGGGRFLAAAGVIVTATGPAFYLFGGTQLVPDDDGKPVREYLRDAWSFHPELGWKQLAGLPRASVAPPSPAVPVGQTHLFVLGGDDGLQRNLVGAQQTQHKGFPRDVLAYHSITDTWTRVGEVPFSLVTTSMVPWNGGFVVTGGERMPGTRSPEVWKATVIETKATFGWVNYATLAGYLLGMVGIGWVCTRRNKNTDDYFKAGGRIPWWAAGMAIYATMLSSLTFMAIPAKAYATDWTFIWANLPILLIAPVLISVYLPFFRRLNITSAYEYLEKRFSLPVRIYGSAAFILFQVGRQAIVLLLPSIALATVSDLDVSTCIILMGVLCVVYTVMGGMEAVIWTDVAQTFLLLGAALISFIMIAFGSEGGLAGFWSTAVENNKFHLFNFTWSPTTAANAFWVILIGNIFAQLVPYTSDQAVVQRYMTTDSEKKAARSIWFNALLAIPSTILFFIIGTALFVFYKAHPDKLDPSQATDSIFPAYIVQNLPVGIAGLVIAGVFAAAQSTVSGSLNSVVTAIMTDFYERFGGRAKDAAALRLARVLTALLGAFATVCALVLAKLNLASLWDAYSSLVGLAASGLAGLFALGIFTKRASGVGALCGAVASIAVLAYVQHCTQLHFFLYAAIGMLTCFIVGWVCSLVFPSRKDTTGLTFGTIKK</sequence>
<evidence type="ECO:0000313" key="13">
    <source>
        <dbReference type="EMBL" id="OAM89179.1"/>
    </source>
</evidence>
<dbReference type="Proteomes" id="UP000078486">
    <property type="component" value="Unassembled WGS sequence"/>
</dbReference>
<keyword evidence="10" id="KW-0739">Sodium transport</keyword>
<comment type="subcellular location">
    <subcellularLocation>
        <location evidence="1">Cell membrane</location>
        <topology evidence="1">Multi-pass membrane protein</topology>
    </subcellularLocation>
</comment>
<keyword evidence="3" id="KW-0813">Transport</keyword>
<feature type="transmembrane region" description="Helical" evidence="11">
    <location>
        <begin position="377"/>
        <end position="396"/>
    </location>
</feature>
<keyword evidence="5 11" id="KW-0812">Transmembrane</keyword>
<keyword evidence="14" id="KW-1185">Reference proteome</keyword>
<dbReference type="PANTHER" id="PTHR42985:SF40">
    <property type="entry name" value="LD47995P-RELATED"/>
    <property type="match status" value="1"/>
</dbReference>
<dbReference type="InterPro" id="IPR038377">
    <property type="entry name" value="Na/Glc_symporter_sf"/>
</dbReference>
<feature type="transmembrane region" description="Helical" evidence="11">
    <location>
        <begin position="644"/>
        <end position="669"/>
    </location>
</feature>
<keyword evidence="9 11" id="KW-0472">Membrane</keyword>
<dbReference type="SUPFAM" id="SSF117281">
    <property type="entry name" value="Kelch motif"/>
    <property type="match status" value="1"/>
</dbReference>
<feature type="transmembrane region" description="Helical" evidence="11">
    <location>
        <begin position="489"/>
        <end position="516"/>
    </location>
</feature>
<dbReference type="PROSITE" id="PS50283">
    <property type="entry name" value="NA_SOLUT_SYMP_3"/>
    <property type="match status" value="1"/>
</dbReference>
<evidence type="ECO:0000256" key="5">
    <source>
        <dbReference type="ARBA" id="ARBA00022692"/>
    </source>
</evidence>
<evidence type="ECO:0000256" key="2">
    <source>
        <dbReference type="ARBA" id="ARBA00006434"/>
    </source>
</evidence>
<dbReference type="RefSeq" id="WP_068770906.1">
    <property type="nucleotide sequence ID" value="NZ_CP109796.1"/>
</dbReference>
<feature type="transmembrane region" description="Helical" evidence="11">
    <location>
        <begin position="803"/>
        <end position="821"/>
    </location>
</feature>
<evidence type="ECO:0008006" key="15">
    <source>
        <dbReference type="Google" id="ProtNLM"/>
    </source>
</evidence>
<keyword evidence="7" id="KW-0915">Sodium</keyword>
<evidence type="ECO:0000256" key="11">
    <source>
        <dbReference type="SAM" id="Phobius"/>
    </source>
</evidence>
<dbReference type="GO" id="GO:0006814">
    <property type="term" value="P:sodium ion transport"/>
    <property type="evidence" value="ECO:0007669"/>
    <property type="project" value="UniProtKB-KW"/>
</dbReference>
<feature type="transmembrane region" description="Helical" evidence="11">
    <location>
        <begin position="745"/>
        <end position="764"/>
    </location>
</feature>
<organism evidence="13 14">
    <name type="scientific">Termitidicoccus mucosus</name>
    <dbReference type="NCBI Taxonomy" id="1184151"/>
    <lineage>
        <taxon>Bacteria</taxon>
        <taxon>Pseudomonadati</taxon>
        <taxon>Verrucomicrobiota</taxon>
        <taxon>Opitutia</taxon>
        <taxon>Opitutales</taxon>
        <taxon>Opitutaceae</taxon>
        <taxon>Termitidicoccus</taxon>
    </lineage>
</organism>
<dbReference type="AlphaFoldDB" id="A0A178IJ00"/>
<dbReference type="Gene3D" id="2.120.10.80">
    <property type="entry name" value="Kelch-type beta propeller"/>
    <property type="match status" value="1"/>
</dbReference>
<dbReference type="GO" id="GO:0005886">
    <property type="term" value="C:plasma membrane"/>
    <property type="evidence" value="ECO:0007669"/>
    <property type="project" value="UniProtKB-SubCell"/>
</dbReference>
<keyword evidence="6 11" id="KW-1133">Transmembrane helix</keyword>
<evidence type="ECO:0000256" key="10">
    <source>
        <dbReference type="ARBA" id="ARBA00023201"/>
    </source>
</evidence>
<gene>
    <name evidence="13" type="ORF">AW736_14595</name>
</gene>
<evidence type="ECO:0000256" key="3">
    <source>
        <dbReference type="ARBA" id="ARBA00022448"/>
    </source>
</evidence>
<proteinExistence type="inferred from homology"/>
<feature type="transmembrane region" description="Helical" evidence="11">
    <location>
        <begin position="528"/>
        <end position="549"/>
    </location>
</feature>
<dbReference type="Gene3D" id="1.20.1730.10">
    <property type="entry name" value="Sodium/glucose cotransporter"/>
    <property type="match status" value="1"/>
</dbReference>
<evidence type="ECO:0000256" key="9">
    <source>
        <dbReference type="ARBA" id="ARBA00023136"/>
    </source>
</evidence>
<keyword evidence="8" id="KW-0406">Ion transport</keyword>
<dbReference type="STRING" id="1184151.AW736_14595"/>
<evidence type="ECO:0000256" key="1">
    <source>
        <dbReference type="ARBA" id="ARBA00004651"/>
    </source>
</evidence>
<feature type="transmembrane region" description="Helical" evidence="11">
    <location>
        <begin position="827"/>
        <end position="849"/>
    </location>
</feature>
<evidence type="ECO:0000256" key="6">
    <source>
        <dbReference type="ARBA" id="ARBA00022989"/>
    </source>
</evidence>
<evidence type="ECO:0000256" key="4">
    <source>
        <dbReference type="ARBA" id="ARBA00022475"/>
    </source>
</evidence>
<feature type="transmembrane region" description="Helical" evidence="11">
    <location>
        <begin position="689"/>
        <end position="710"/>
    </location>
</feature>